<name>A0A9P5YXJ4_9AGAR</name>
<gene>
    <name evidence="1" type="ORF">BDN70DRAFT_786618</name>
</gene>
<reference evidence="1" key="1">
    <citation type="submission" date="2020-11" db="EMBL/GenBank/DDBJ databases">
        <authorList>
            <consortium name="DOE Joint Genome Institute"/>
            <person name="Ahrendt S."/>
            <person name="Riley R."/>
            <person name="Andreopoulos W."/>
            <person name="Labutti K."/>
            <person name="Pangilinan J."/>
            <person name="Ruiz-Duenas F.J."/>
            <person name="Barrasa J.M."/>
            <person name="Sanchez-Garcia M."/>
            <person name="Camarero S."/>
            <person name="Miyauchi S."/>
            <person name="Serrano A."/>
            <person name="Linde D."/>
            <person name="Babiker R."/>
            <person name="Drula E."/>
            <person name="Ayuso-Fernandez I."/>
            <person name="Pacheco R."/>
            <person name="Padilla G."/>
            <person name="Ferreira P."/>
            <person name="Barriuso J."/>
            <person name="Kellner H."/>
            <person name="Castanera R."/>
            <person name="Alfaro M."/>
            <person name="Ramirez L."/>
            <person name="Pisabarro A.G."/>
            <person name="Kuo A."/>
            <person name="Tritt A."/>
            <person name="Lipzen A."/>
            <person name="He G."/>
            <person name="Yan M."/>
            <person name="Ng V."/>
            <person name="Cullen D."/>
            <person name="Martin F."/>
            <person name="Rosso M.-N."/>
            <person name="Henrissat B."/>
            <person name="Hibbett D."/>
            <person name="Martinez A.T."/>
            <person name="Grigoriev I.V."/>
        </authorList>
    </citation>
    <scope>NUCLEOTIDE SEQUENCE</scope>
    <source>
        <strain evidence="1">CIRM-BRFM 674</strain>
    </source>
</reference>
<keyword evidence="2" id="KW-1185">Reference proteome</keyword>
<dbReference type="Proteomes" id="UP000807469">
    <property type="component" value="Unassembled WGS sequence"/>
</dbReference>
<organism evidence="1 2">
    <name type="scientific">Pholiota conissans</name>
    <dbReference type="NCBI Taxonomy" id="109636"/>
    <lineage>
        <taxon>Eukaryota</taxon>
        <taxon>Fungi</taxon>
        <taxon>Dikarya</taxon>
        <taxon>Basidiomycota</taxon>
        <taxon>Agaricomycotina</taxon>
        <taxon>Agaricomycetes</taxon>
        <taxon>Agaricomycetidae</taxon>
        <taxon>Agaricales</taxon>
        <taxon>Agaricineae</taxon>
        <taxon>Strophariaceae</taxon>
        <taxon>Pholiota</taxon>
    </lineage>
</organism>
<accession>A0A9P5YXJ4</accession>
<dbReference type="EMBL" id="MU155265">
    <property type="protein sequence ID" value="KAF9477319.1"/>
    <property type="molecule type" value="Genomic_DNA"/>
</dbReference>
<dbReference type="AlphaFoldDB" id="A0A9P5YXJ4"/>
<feature type="non-terminal residue" evidence="1">
    <location>
        <position position="141"/>
    </location>
</feature>
<evidence type="ECO:0000313" key="2">
    <source>
        <dbReference type="Proteomes" id="UP000807469"/>
    </source>
</evidence>
<proteinExistence type="predicted"/>
<sequence length="141" mass="15804">IVEKASGQFIYASVVMNFVSTPDKLPLTQLYIIENIRARDPTDNPFANLDALYQYIFSKVKHLDIVKCILATMLVKWNYSPPTEIKALEALFSLQTGDLESLLANLSAVVHCVSDTAAEVKFLHASLVDFLLDQSRSGEYY</sequence>
<evidence type="ECO:0000313" key="1">
    <source>
        <dbReference type="EMBL" id="KAF9477319.1"/>
    </source>
</evidence>
<dbReference type="OrthoDB" id="3262196at2759"/>
<comment type="caution">
    <text evidence="1">The sequence shown here is derived from an EMBL/GenBank/DDBJ whole genome shotgun (WGS) entry which is preliminary data.</text>
</comment>
<protein>
    <submittedName>
        <fullName evidence="1">Uncharacterized protein</fullName>
    </submittedName>
</protein>
<feature type="non-terminal residue" evidence="1">
    <location>
        <position position="1"/>
    </location>
</feature>